<organism evidence="2 3">
    <name type="scientific">Mycena maculata</name>
    <dbReference type="NCBI Taxonomy" id="230809"/>
    <lineage>
        <taxon>Eukaryota</taxon>
        <taxon>Fungi</taxon>
        <taxon>Dikarya</taxon>
        <taxon>Basidiomycota</taxon>
        <taxon>Agaricomycotina</taxon>
        <taxon>Agaricomycetes</taxon>
        <taxon>Agaricomycetidae</taxon>
        <taxon>Agaricales</taxon>
        <taxon>Marasmiineae</taxon>
        <taxon>Mycenaceae</taxon>
        <taxon>Mycena</taxon>
    </lineage>
</organism>
<keyword evidence="3" id="KW-1185">Reference proteome</keyword>
<dbReference type="Proteomes" id="UP001215280">
    <property type="component" value="Unassembled WGS sequence"/>
</dbReference>
<evidence type="ECO:0000256" key="1">
    <source>
        <dbReference type="SAM" id="Phobius"/>
    </source>
</evidence>
<keyword evidence="1" id="KW-0472">Membrane</keyword>
<comment type="caution">
    <text evidence="2">The sequence shown here is derived from an EMBL/GenBank/DDBJ whole genome shotgun (WGS) entry which is preliminary data.</text>
</comment>
<proteinExistence type="predicted"/>
<feature type="transmembrane region" description="Helical" evidence="1">
    <location>
        <begin position="20"/>
        <end position="39"/>
    </location>
</feature>
<keyword evidence="1" id="KW-1133">Transmembrane helix</keyword>
<reference evidence="2" key="1">
    <citation type="submission" date="2023-03" db="EMBL/GenBank/DDBJ databases">
        <title>Massive genome expansion in bonnet fungi (Mycena s.s.) driven by repeated elements and novel gene families across ecological guilds.</title>
        <authorList>
            <consortium name="Lawrence Berkeley National Laboratory"/>
            <person name="Harder C.B."/>
            <person name="Miyauchi S."/>
            <person name="Viragh M."/>
            <person name="Kuo A."/>
            <person name="Thoen E."/>
            <person name="Andreopoulos B."/>
            <person name="Lu D."/>
            <person name="Skrede I."/>
            <person name="Drula E."/>
            <person name="Henrissat B."/>
            <person name="Morin E."/>
            <person name="Kohler A."/>
            <person name="Barry K."/>
            <person name="LaButti K."/>
            <person name="Morin E."/>
            <person name="Salamov A."/>
            <person name="Lipzen A."/>
            <person name="Mereny Z."/>
            <person name="Hegedus B."/>
            <person name="Baldrian P."/>
            <person name="Stursova M."/>
            <person name="Weitz H."/>
            <person name="Taylor A."/>
            <person name="Grigoriev I.V."/>
            <person name="Nagy L.G."/>
            <person name="Martin F."/>
            <person name="Kauserud H."/>
        </authorList>
    </citation>
    <scope>NUCLEOTIDE SEQUENCE</scope>
    <source>
        <strain evidence="2">CBHHK188m</strain>
    </source>
</reference>
<dbReference type="EMBL" id="JARJLG010000014">
    <property type="protein sequence ID" value="KAJ7775641.1"/>
    <property type="molecule type" value="Genomic_DNA"/>
</dbReference>
<protein>
    <submittedName>
        <fullName evidence="2">Uncharacterized protein</fullName>
    </submittedName>
</protein>
<evidence type="ECO:0000313" key="3">
    <source>
        <dbReference type="Proteomes" id="UP001215280"/>
    </source>
</evidence>
<keyword evidence="1" id="KW-0812">Transmembrane</keyword>
<dbReference type="AlphaFoldDB" id="A0AAD7NUV2"/>
<name>A0AAD7NUV2_9AGAR</name>
<gene>
    <name evidence="2" type="ORF">DFH07DRAFT_767056</name>
</gene>
<evidence type="ECO:0000313" key="2">
    <source>
        <dbReference type="EMBL" id="KAJ7775641.1"/>
    </source>
</evidence>
<sequence length="187" mass="21192">MTHRTLGGPWESLHWAVENAQAALLAVVFLSFLFCDLFLRLRAGAVIEISTSSKEAALILLPNGASRANLQRLKKFRDYALKHAQRWYEFVNRDLEHIVESGDLYLVTGTDKSSLWSVVAIENHSEDRKISLKLKASVRSPKFLKLVERSLEARMRSKVLEFQKTKLSSALRELCALRRSTVLPAAL</sequence>
<accession>A0AAD7NUV2</accession>